<proteinExistence type="predicted"/>
<dbReference type="EMBL" id="JAWHQM010000018">
    <property type="protein sequence ID" value="KAK5630995.1"/>
    <property type="molecule type" value="Genomic_DNA"/>
</dbReference>
<accession>A0AAN7YZ55</accession>
<protein>
    <recommendedName>
        <fullName evidence="4">Biotrophy-associated secreted protein 2</fullName>
    </recommendedName>
</protein>
<sequence>MTRPTRLKVVLAAFALSPNNAGARDVGNGQSAQFITGGCINDADCQSACCAGGAEAADGSGAEVGICSAEAASFQNGKTGCGFVDPNADATLAAAQAQVEKQGF</sequence>
<reference evidence="2 3" key="1">
    <citation type="submission" date="2023-10" db="EMBL/GenBank/DDBJ databases">
        <title>Draft genome sequence of Xylaria bambusicola isolate GMP-LS, the root and basal stem rot pathogen of sugarcane in Indonesia.</title>
        <authorList>
            <person name="Selvaraj P."/>
            <person name="Muralishankar V."/>
            <person name="Muruganantham S."/>
            <person name="Sp S."/>
            <person name="Haryani S."/>
            <person name="Lau K.J.X."/>
            <person name="Naqvi N.I."/>
        </authorList>
    </citation>
    <scope>NUCLEOTIDE SEQUENCE [LARGE SCALE GENOMIC DNA]</scope>
    <source>
        <strain evidence="2">GMP-LS</strain>
    </source>
</reference>
<organism evidence="2 3">
    <name type="scientific">Xylaria bambusicola</name>
    <dbReference type="NCBI Taxonomy" id="326684"/>
    <lineage>
        <taxon>Eukaryota</taxon>
        <taxon>Fungi</taxon>
        <taxon>Dikarya</taxon>
        <taxon>Ascomycota</taxon>
        <taxon>Pezizomycotina</taxon>
        <taxon>Sordariomycetes</taxon>
        <taxon>Xylariomycetidae</taxon>
        <taxon>Xylariales</taxon>
        <taxon>Xylariaceae</taxon>
        <taxon>Xylaria</taxon>
    </lineage>
</organism>
<evidence type="ECO:0000256" key="1">
    <source>
        <dbReference type="SAM" id="SignalP"/>
    </source>
</evidence>
<dbReference type="AlphaFoldDB" id="A0AAN7YZ55"/>
<evidence type="ECO:0000313" key="2">
    <source>
        <dbReference type="EMBL" id="KAK5630995.1"/>
    </source>
</evidence>
<evidence type="ECO:0000313" key="3">
    <source>
        <dbReference type="Proteomes" id="UP001305414"/>
    </source>
</evidence>
<comment type="caution">
    <text evidence="2">The sequence shown here is derived from an EMBL/GenBank/DDBJ whole genome shotgun (WGS) entry which is preliminary data.</text>
</comment>
<keyword evidence="1" id="KW-0732">Signal</keyword>
<gene>
    <name evidence="2" type="ORF">RRF57_006710</name>
</gene>
<feature type="signal peptide" evidence="1">
    <location>
        <begin position="1"/>
        <end position="23"/>
    </location>
</feature>
<evidence type="ECO:0008006" key="4">
    <source>
        <dbReference type="Google" id="ProtNLM"/>
    </source>
</evidence>
<keyword evidence="3" id="KW-1185">Reference proteome</keyword>
<feature type="chain" id="PRO_5043014140" description="Biotrophy-associated secreted protein 2" evidence="1">
    <location>
        <begin position="24"/>
        <end position="104"/>
    </location>
</feature>
<name>A0AAN7YZ55_9PEZI</name>
<dbReference type="Proteomes" id="UP001305414">
    <property type="component" value="Unassembled WGS sequence"/>
</dbReference>